<keyword evidence="9" id="KW-1185">Reference proteome</keyword>
<dbReference type="PRINTS" id="PR00420">
    <property type="entry name" value="RNGMNOXGNASE"/>
</dbReference>
<dbReference type="InterPro" id="IPR036188">
    <property type="entry name" value="FAD/NAD-bd_sf"/>
</dbReference>
<evidence type="ECO:0000313" key="8">
    <source>
        <dbReference type="EMBL" id="KAK4523888.1"/>
    </source>
</evidence>
<dbReference type="EMBL" id="JANCYU010000020">
    <property type="protein sequence ID" value="KAK4523888.1"/>
    <property type="molecule type" value="Genomic_DNA"/>
</dbReference>
<dbReference type="SUPFAM" id="SSF51905">
    <property type="entry name" value="FAD/NAD(P)-binding domain"/>
    <property type="match status" value="1"/>
</dbReference>
<comment type="cofactor">
    <cofactor evidence="1">
        <name>FAD</name>
        <dbReference type="ChEBI" id="CHEBI:57692"/>
    </cofactor>
</comment>
<accession>A0AAV9I995</accession>
<dbReference type="Pfam" id="PF01494">
    <property type="entry name" value="FAD_binding_3"/>
    <property type="match status" value="2"/>
</dbReference>
<dbReference type="InterPro" id="IPR002938">
    <property type="entry name" value="FAD-bd"/>
</dbReference>
<gene>
    <name evidence="8" type="ORF">GAYE_SCF00G1785</name>
</gene>
<evidence type="ECO:0000313" key="9">
    <source>
        <dbReference type="Proteomes" id="UP001300502"/>
    </source>
</evidence>
<evidence type="ECO:0000256" key="6">
    <source>
        <dbReference type="ARBA" id="ARBA00023033"/>
    </source>
</evidence>
<keyword evidence="6" id="KW-0503">Monooxygenase</keyword>
<keyword evidence="2" id="KW-0285">Flavoprotein</keyword>
<dbReference type="GO" id="GO:0004502">
    <property type="term" value="F:kynurenine 3-monooxygenase activity"/>
    <property type="evidence" value="ECO:0007669"/>
    <property type="project" value="TreeGrafter"/>
</dbReference>
<keyword evidence="4" id="KW-0521">NADP</keyword>
<dbReference type="PANTHER" id="PTHR46028">
    <property type="entry name" value="KYNURENINE 3-MONOOXYGENASE"/>
    <property type="match status" value="1"/>
</dbReference>
<name>A0AAV9I995_9RHOD</name>
<evidence type="ECO:0000256" key="5">
    <source>
        <dbReference type="ARBA" id="ARBA00023002"/>
    </source>
</evidence>
<sequence length="500" mass="56579">MEQQQQQQLSFSPKRIVVVGGGLAGTLEALFLAKRLGNAYEIRVYEKREDPRLQAESSGRSINLALSTRGLTALEKVGLAKEVLASGVPMYGRGIHHMNGRFEIQPYGISKKGEFLTSISRHLLNCILLNACERAGVLIYFRKACSSIDLTNNVLYFEEAEVFNLDRSVDSTEQVLGGEFDSFSSRFTDLDLQVTGDVAYNVNMIKADIIVGADGVFSKVRQVLENSAQSKFHYSQVYLPTCYKELTISPSPSGSYVMYPNCLHIWPRGRFMLIALPNSDGSFTCTLFMDEEGSAVSFKKIETSEHLLKLFSTYFKDVIPLIPDLAKQYFQSPLSFLMYTQCEPYHFKDRVVLIGDAAHAIVPFYGQGCNLAFEDCRILDELIELHSGKWSEILQHFSKSRKPNADVIARLALENYLEMAEKTSSRLFLFWKRIQIILSEWFPNTFPSLYRLVSFTNIPYKDATCIAEQGHATLRKYLVCGMCLTALGSFYGVKYLWRSK</sequence>
<protein>
    <recommendedName>
        <fullName evidence="7">FAD-binding domain-containing protein</fullName>
    </recommendedName>
</protein>
<dbReference type="GO" id="GO:0071949">
    <property type="term" value="F:FAD binding"/>
    <property type="evidence" value="ECO:0007669"/>
    <property type="project" value="InterPro"/>
</dbReference>
<evidence type="ECO:0000256" key="1">
    <source>
        <dbReference type="ARBA" id="ARBA00001974"/>
    </source>
</evidence>
<dbReference type="Proteomes" id="UP001300502">
    <property type="component" value="Unassembled WGS sequence"/>
</dbReference>
<comment type="caution">
    <text evidence="8">The sequence shown here is derived from an EMBL/GenBank/DDBJ whole genome shotgun (WGS) entry which is preliminary data.</text>
</comment>
<dbReference type="GO" id="GO:0005741">
    <property type="term" value="C:mitochondrial outer membrane"/>
    <property type="evidence" value="ECO:0007669"/>
    <property type="project" value="TreeGrafter"/>
</dbReference>
<evidence type="ECO:0000256" key="3">
    <source>
        <dbReference type="ARBA" id="ARBA00022827"/>
    </source>
</evidence>
<keyword evidence="5" id="KW-0560">Oxidoreductase</keyword>
<evidence type="ECO:0000256" key="2">
    <source>
        <dbReference type="ARBA" id="ARBA00022630"/>
    </source>
</evidence>
<dbReference type="PANTHER" id="PTHR46028:SF2">
    <property type="entry name" value="KYNURENINE 3-MONOOXYGENASE"/>
    <property type="match status" value="1"/>
</dbReference>
<feature type="domain" description="FAD-binding" evidence="7">
    <location>
        <begin position="16"/>
        <end position="147"/>
    </location>
</feature>
<evidence type="ECO:0000259" key="7">
    <source>
        <dbReference type="Pfam" id="PF01494"/>
    </source>
</evidence>
<dbReference type="AlphaFoldDB" id="A0AAV9I995"/>
<dbReference type="Gene3D" id="3.50.50.60">
    <property type="entry name" value="FAD/NAD(P)-binding domain"/>
    <property type="match status" value="1"/>
</dbReference>
<proteinExistence type="predicted"/>
<keyword evidence="3" id="KW-0274">FAD</keyword>
<dbReference type="GO" id="GO:0070189">
    <property type="term" value="P:kynurenine metabolic process"/>
    <property type="evidence" value="ECO:0007669"/>
    <property type="project" value="TreeGrafter"/>
</dbReference>
<organism evidence="8 9">
    <name type="scientific">Galdieria yellowstonensis</name>
    <dbReference type="NCBI Taxonomy" id="3028027"/>
    <lineage>
        <taxon>Eukaryota</taxon>
        <taxon>Rhodophyta</taxon>
        <taxon>Bangiophyceae</taxon>
        <taxon>Galdieriales</taxon>
        <taxon>Galdieriaceae</taxon>
        <taxon>Galdieria</taxon>
    </lineage>
</organism>
<evidence type="ECO:0000256" key="4">
    <source>
        <dbReference type="ARBA" id="ARBA00022857"/>
    </source>
</evidence>
<reference evidence="8 9" key="1">
    <citation type="submission" date="2022-07" db="EMBL/GenBank/DDBJ databases">
        <title>Genome-wide signatures of adaptation to extreme environments.</title>
        <authorList>
            <person name="Cho C.H."/>
            <person name="Yoon H.S."/>
        </authorList>
    </citation>
    <scope>NUCLEOTIDE SEQUENCE [LARGE SCALE GENOMIC DNA]</scope>
    <source>
        <strain evidence="8 9">108.79 E11</strain>
    </source>
</reference>
<feature type="domain" description="FAD-binding" evidence="7">
    <location>
        <begin position="201"/>
        <end position="406"/>
    </location>
</feature>